<dbReference type="InterPro" id="IPR013785">
    <property type="entry name" value="Aldolase_TIM"/>
</dbReference>
<evidence type="ECO:0000313" key="6">
    <source>
        <dbReference type="EMBL" id="TWE07885.1"/>
    </source>
</evidence>
<dbReference type="AlphaFoldDB" id="A0A561DWY6"/>
<dbReference type="SUPFAM" id="SSF51412">
    <property type="entry name" value="Inosine monophosphate dehydrogenase (IMPDH)"/>
    <property type="match status" value="1"/>
</dbReference>
<dbReference type="Pfam" id="PF03060">
    <property type="entry name" value="NMO"/>
    <property type="match status" value="1"/>
</dbReference>
<gene>
    <name evidence="6" type="ORF">BKA23_3252</name>
</gene>
<keyword evidence="3" id="KW-0288">FMN</keyword>
<comment type="caution">
    <text evidence="6">The sequence shown here is derived from an EMBL/GenBank/DDBJ whole genome shotgun (WGS) entry which is preliminary data.</text>
</comment>
<comment type="similarity">
    <text evidence="1">Belongs to the nitronate monooxygenase family. NMO class I subfamily.</text>
</comment>
<evidence type="ECO:0000313" key="7">
    <source>
        <dbReference type="Proteomes" id="UP000318297"/>
    </source>
</evidence>
<dbReference type="GO" id="GO:0018580">
    <property type="term" value="F:nitronate monooxygenase activity"/>
    <property type="evidence" value="ECO:0007669"/>
    <property type="project" value="InterPro"/>
</dbReference>
<evidence type="ECO:0000256" key="2">
    <source>
        <dbReference type="ARBA" id="ARBA00022630"/>
    </source>
</evidence>
<proteinExistence type="inferred from homology"/>
<evidence type="ECO:0000256" key="4">
    <source>
        <dbReference type="ARBA" id="ARBA00023002"/>
    </source>
</evidence>
<dbReference type="PANTHER" id="PTHR42747">
    <property type="entry name" value="NITRONATE MONOOXYGENASE-RELATED"/>
    <property type="match status" value="1"/>
</dbReference>
<accession>A0A561DWY6</accession>
<reference evidence="6 7" key="1">
    <citation type="submission" date="2019-06" db="EMBL/GenBank/DDBJ databases">
        <title>Sequencing the genomes of 1000 actinobacteria strains.</title>
        <authorList>
            <person name="Klenk H.-P."/>
        </authorList>
    </citation>
    <scope>NUCLEOTIDE SEQUENCE [LARGE SCALE GENOMIC DNA]</scope>
    <source>
        <strain evidence="6 7">DSM 19560</strain>
    </source>
</reference>
<keyword evidence="4" id="KW-0560">Oxidoreductase</keyword>
<evidence type="ECO:0000256" key="1">
    <source>
        <dbReference type="ARBA" id="ARBA00009881"/>
    </source>
</evidence>
<sequence>MVTLLVVVLGIRIRFAKGMCRVREVLGQLRVPVVAAPMFLITGPDLVIAAGRAGALGAFPAPNARTVDDLDEWMSTIRTGLRTSNGATLPWAVNLVTHRTNDRLAADLKVVAEHRPPVVITALGSPKPVMEVVKGYGGLVIADVVSVGLAQKAVAAGVDGLACICAGAGGHTGHLSPFAFISAVREFFDGIIAVGGGISDGYGVAGAVTAGADLVYVGTRFLATTESLAVQEYKQMVVDHGLDDLIVSSAVTGTDASWLRPSLAANGYDPGDMGAPAIRSYNSGSDAGHKRWKDIWAAGQGLQTIHGIEPAAAVVDRLEREYREAMTRRMTLQTRGAPAT</sequence>
<dbReference type="Gene3D" id="3.20.20.70">
    <property type="entry name" value="Aldolase class I"/>
    <property type="match status" value="1"/>
</dbReference>
<dbReference type="CDD" id="cd04730">
    <property type="entry name" value="NPD_like"/>
    <property type="match status" value="1"/>
</dbReference>
<keyword evidence="2" id="KW-0285">Flavoprotein</keyword>
<dbReference type="PANTHER" id="PTHR42747:SF4">
    <property type="entry name" value="BLR1330 PROTEIN"/>
    <property type="match status" value="1"/>
</dbReference>
<protein>
    <submittedName>
        <fullName evidence="6">Nitronate monooxygenase</fullName>
    </submittedName>
</protein>
<keyword evidence="5 6" id="KW-0503">Monooxygenase</keyword>
<dbReference type="Proteomes" id="UP000318297">
    <property type="component" value="Unassembled WGS sequence"/>
</dbReference>
<dbReference type="InterPro" id="IPR004136">
    <property type="entry name" value="NMO"/>
</dbReference>
<name>A0A561DWY6_9MICO</name>
<evidence type="ECO:0000256" key="3">
    <source>
        <dbReference type="ARBA" id="ARBA00022643"/>
    </source>
</evidence>
<evidence type="ECO:0000256" key="5">
    <source>
        <dbReference type="ARBA" id="ARBA00023033"/>
    </source>
</evidence>
<organism evidence="6 7">
    <name type="scientific">Rudaeicoccus suwonensis</name>
    <dbReference type="NCBI Taxonomy" id="657409"/>
    <lineage>
        <taxon>Bacteria</taxon>
        <taxon>Bacillati</taxon>
        <taxon>Actinomycetota</taxon>
        <taxon>Actinomycetes</taxon>
        <taxon>Micrococcales</taxon>
        <taxon>Dermacoccaceae</taxon>
        <taxon>Rudaeicoccus</taxon>
    </lineage>
</organism>
<dbReference type="EMBL" id="VIVQ01000004">
    <property type="protein sequence ID" value="TWE07885.1"/>
    <property type="molecule type" value="Genomic_DNA"/>
</dbReference>
<keyword evidence="7" id="KW-1185">Reference proteome</keyword>